<dbReference type="Gene3D" id="3.40.50.1240">
    <property type="entry name" value="Phosphoglycerate mutase-like"/>
    <property type="match status" value="1"/>
</dbReference>
<sequence length="213" mass="22653">MGAIHLIRHGQASWGADDYDLLSELGTKQGTWLGQSWEASGFRPDWSVSGSMRRHTQTAVAALDAVDGDQYDIDPRWNEYDHLALTGHLEAAGRPADAREFQSQLDAALEGWVGGSGSDGHETFADFGARVIGGLEDAVAHTGSGQSAAVFTSGGPIALVTSHLLAGDASLFITLNRVIVNASVTTVIVGRGGTRLLSFNEHTHVPRDSQTFR</sequence>
<name>A0A5C8NGI4_9ACTN</name>
<organism evidence="2 3">
    <name type="scientific">Aeromicrobium terrae</name>
    <dbReference type="NCBI Taxonomy" id="2498846"/>
    <lineage>
        <taxon>Bacteria</taxon>
        <taxon>Bacillati</taxon>
        <taxon>Actinomycetota</taxon>
        <taxon>Actinomycetes</taxon>
        <taxon>Propionibacteriales</taxon>
        <taxon>Nocardioidaceae</taxon>
        <taxon>Aeromicrobium</taxon>
    </lineage>
</organism>
<accession>A0A5C8NGI4</accession>
<dbReference type="PANTHER" id="PTHR20935">
    <property type="entry name" value="PHOSPHOGLYCERATE MUTASE-RELATED"/>
    <property type="match status" value="1"/>
</dbReference>
<evidence type="ECO:0000313" key="2">
    <source>
        <dbReference type="EMBL" id="TXL57730.1"/>
    </source>
</evidence>
<proteinExistence type="predicted"/>
<dbReference type="AlphaFoldDB" id="A0A5C8NGI4"/>
<dbReference type="RefSeq" id="WP_147687255.1">
    <property type="nucleotide sequence ID" value="NZ_VDUX01000006.1"/>
</dbReference>
<dbReference type="InterPro" id="IPR013078">
    <property type="entry name" value="His_Pase_superF_clade-1"/>
</dbReference>
<dbReference type="InterPro" id="IPR051021">
    <property type="entry name" value="Mito_Ser/Thr_phosphatase"/>
</dbReference>
<dbReference type="PANTHER" id="PTHR20935:SF0">
    <property type="entry name" value="SERINE_THREONINE-PROTEIN PHOSPHATASE PGAM5, MITOCHONDRIAL"/>
    <property type="match status" value="1"/>
</dbReference>
<evidence type="ECO:0000256" key="1">
    <source>
        <dbReference type="ARBA" id="ARBA00022801"/>
    </source>
</evidence>
<dbReference type="Pfam" id="PF00300">
    <property type="entry name" value="His_Phos_1"/>
    <property type="match status" value="1"/>
</dbReference>
<comment type="caution">
    <text evidence="2">The sequence shown here is derived from an EMBL/GenBank/DDBJ whole genome shotgun (WGS) entry which is preliminary data.</text>
</comment>
<gene>
    <name evidence="2" type="ORF">FHP06_13225</name>
</gene>
<dbReference type="OrthoDB" id="280692at2"/>
<dbReference type="SMART" id="SM00855">
    <property type="entry name" value="PGAM"/>
    <property type="match status" value="1"/>
</dbReference>
<dbReference type="EMBL" id="VDUX01000006">
    <property type="protein sequence ID" value="TXL57730.1"/>
    <property type="molecule type" value="Genomic_DNA"/>
</dbReference>
<evidence type="ECO:0000313" key="3">
    <source>
        <dbReference type="Proteomes" id="UP000321571"/>
    </source>
</evidence>
<keyword evidence="1" id="KW-0378">Hydrolase</keyword>
<protein>
    <submittedName>
        <fullName evidence="2">Histidine phosphatase family protein</fullName>
    </submittedName>
</protein>
<dbReference type="Proteomes" id="UP000321571">
    <property type="component" value="Unassembled WGS sequence"/>
</dbReference>
<dbReference type="InterPro" id="IPR029033">
    <property type="entry name" value="His_PPase_superfam"/>
</dbReference>
<keyword evidence="3" id="KW-1185">Reference proteome</keyword>
<reference evidence="2 3" key="1">
    <citation type="submission" date="2019-06" db="EMBL/GenBank/DDBJ databases">
        <title>Aeromicrobium sp. nov., isolated from a maize field.</title>
        <authorList>
            <person name="Lin S.-Y."/>
            <person name="Tsai C.-F."/>
            <person name="Young C.-C."/>
        </authorList>
    </citation>
    <scope>NUCLEOTIDE SEQUENCE [LARGE SCALE GENOMIC DNA]</scope>
    <source>
        <strain evidence="2 3">CC-CFT486</strain>
    </source>
</reference>
<dbReference type="SUPFAM" id="SSF53254">
    <property type="entry name" value="Phosphoglycerate mutase-like"/>
    <property type="match status" value="1"/>
</dbReference>
<dbReference type="GO" id="GO:0016787">
    <property type="term" value="F:hydrolase activity"/>
    <property type="evidence" value="ECO:0007669"/>
    <property type="project" value="UniProtKB-KW"/>
</dbReference>